<evidence type="ECO:0000259" key="1">
    <source>
        <dbReference type="PROSITE" id="PS51819"/>
    </source>
</evidence>
<reference evidence="2 3" key="1">
    <citation type="submission" date="2014-07" db="EMBL/GenBank/DDBJ databases">
        <title>Whole Genome Sequence of the Amycolatopsis methanolica 239.</title>
        <authorList>
            <person name="Tang B."/>
        </authorList>
    </citation>
    <scope>NUCLEOTIDE SEQUENCE [LARGE SCALE GENOMIC DNA]</scope>
    <source>
        <strain evidence="2 3">239</strain>
    </source>
</reference>
<dbReference type="PANTHER" id="PTHR34109:SF1">
    <property type="entry name" value="VOC DOMAIN-CONTAINING PROTEIN"/>
    <property type="match status" value="1"/>
</dbReference>
<evidence type="ECO:0000313" key="2">
    <source>
        <dbReference type="EMBL" id="AIJ21747.1"/>
    </source>
</evidence>
<protein>
    <submittedName>
        <fullName evidence="2">Glyoxalase/bleomycin resistance protein/dioxygenase</fullName>
    </submittedName>
</protein>
<keyword evidence="3" id="KW-1185">Reference proteome</keyword>
<dbReference type="InterPro" id="IPR037523">
    <property type="entry name" value="VOC_core"/>
</dbReference>
<dbReference type="PATRIC" id="fig|1068978.7.peg.1743"/>
<dbReference type="eggNOG" id="COG2764">
    <property type="taxonomic scope" value="Bacteria"/>
</dbReference>
<feature type="domain" description="VOC" evidence="1">
    <location>
        <begin position="6"/>
        <end position="127"/>
    </location>
</feature>
<dbReference type="EMBL" id="CP009110">
    <property type="protein sequence ID" value="AIJ21747.1"/>
    <property type="molecule type" value="Genomic_DNA"/>
</dbReference>
<dbReference type="AlphaFoldDB" id="A0A076MV97"/>
<dbReference type="PANTHER" id="PTHR34109">
    <property type="entry name" value="BNAUNNG04460D PROTEIN-RELATED"/>
    <property type="match status" value="1"/>
</dbReference>
<name>A0A076MV97_AMYME</name>
<dbReference type="PROSITE" id="PS51819">
    <property type="entry name" value="VOC"/>
    <property type="match status" value="1"/>
</dbReference>
<dbReference type="InterPro" id="IPR004360">
    <property type="entry name" value="Glyas_Fos-R_dOase_dom"/>
</dbReference>
<dbReference type="HOGENOM" id="CLU_046006_11_1_11"/>
<dbReference type="Proteomes" id="UP000062973">
    <property type="component" value="Chromosome"/>
</dbReference>
<keyword evidence="2" id="KW-0223">Dioxygenase</keyword>
<dbReference type="SUPFAM" id="SSF54593">
    <property type="entry name" value="Glyoxalase/Bleomycin resistance protein/Dihydroxybiphenyl dioxygenase"/>
    <property type="match status" value="1"/>
</dbReference>
<keyword evidence="2" id="KW-0560">Oxidoreductase</keyword>
<dbReference type="STRING" id="1068978.AMETH_1655"/>
<dbReference type="Gene3D" id="3.30.720.120">
    <property type="match status" value="1"/>
</dbReference>
<accession>A0A076MV97</accession>
<dbReference type="KEGG" id="amq:AMETH_1655"/>
<dbReference type="Pfam" id="PF00903">
    <property type="entry name" value="Glyoxalase"/>
    <property type="match status" value="1"/>
</dbReference>
<dbReference type="InterPro" id="IPR029068">
    <property type="entry name" value="Glyas_Bleomycin-R_OHBP_Dase"/>
</dbReference>
<evidence type="ECO:0000313" key="3">
    <source>
        <dbReference type="Proteomes" id="UP000062973"/>
    </source>
</evidence>
<dbReference type="Gene3D" id="3.30.720.110">
    <property type="match status" value="1"/>
</dbReference>
<sequence length="131" mass="14244">MSENPPTVWPAFRYDDARAALTFLTEVFGFREALVVPGEDGQIAHTELRWPEGGGVMFGSTSHTDGVHGDTKNAGSAYVVTDHVDEIHDRVRQAGAEIVAPLHGTDYGSHTFTARDPEGNLWTFGTYRGAP</sequence>
<gene>
    <name evidence="2" type="ORF">AMETH_1655</name>
</gene>
<dbReference type="OrthoDB" id="9806868at2"/>
<proteinExistence type="predicted"/>
<dbReference type="RefSeq" id="WP_017987607.1">
    <property type="nucleotide sequence ID" value="NZ_AQUL01000001.1"/>
</dbReference>
<dbReference type="GO" id="GO:0051213">
    <property type="term" value="F:dioxygenase activity"/>
    <property type="evidence" value="ECO:0007669"/>
    <property type="project" value="UniProtKB-KW"/>
</dbReference>
<organism evidence="2 3">
    <name type="scientific">Amycolatopsis methanolica 239</name>
    <dbReference type="NCBI Taxonomy" id="1068978"/>
    <lineage>
        <taxon>Bacteria</taxon>
        <taxon>Bacillati</taxon>
        <taxon>Actinomycetota</taxon>
        <taxon>Actinomycetes</taxon>
        <taxon>Pseudonocardiales</taxon>
        <taxon>Pseudonocardiaceae</taxon>
        <taxon>Amycolatopsis</taxon>
        <taxon>Amycolatopsis methanolica group</taxon>
    </lineage>
</organism>